<keyword evidence="2" id="KW-1185">Reference proteome</keyword>
<evidence type="ECO:0000313" key="2">
    <source>
        <dbReference type="Proteomes" id="UP000267606"/>
    </source>
</evidence>
<organism evidence="3">
    <name type="scientific">Onchocerca flexuosa</name>
    <dbReference type="NCBI Taxonomy" id="387005"/>
    <lineage>
        <taxon>Eukaryota</taxon>
        <taxon>Metazoa</taxon>
        <taxon>Ecdysozoa</taxon>
        <taxon>Nematoda</taxon>
        <taxon>Chromadorea</taxon>
        <taxon>Rhabditida</taxon>
        <taxon>Spirurina</taxon>
        <taxon>Spiruromorpha</taxon>
        <taxon>Filarioidea</taxon>
        <taxon>Onchocercidae</taxon>
        <taxon>Onchocerca</taxon>
    </lineage>
</organism>
<reference evidence="3" key="1">
    <citation type="submission" date="2016-06" db="UniProtKB">
        <authorList>
            <consortium name="WormBaseParasite"/>
        </authorList>
    </citation>
    <scope>IDENTIFICATION</scope>
</reference>
<reference evidence="1 2" key="2">
    <citation type="submission" date="2018-11" db="EMBL/GenBank/DDBJ databases">
        <authorList>
            <consortium name="Pathogen Informatics"/>
        </authorList>
    </citation>
    <scope>NUCLEOTIDE SEQUENCE [LARGE SCALE GENOMIC DNA]</scope>
</reference>
<dbReference type="Gene3D" id="3.90.1410.10">
    <property type="entry name" value="set domain protein methyltransferase, domain 1"/>
    <property type="match status" value="1"/>
</dbReference>
<proteinExistence type="predicted"/>
<dbReference type="STRING" id="387005.A0A183I234"/>
<dbReference type="EMBL" id="UZAJ01040399">
    <property type="protein sequence ID" value="VDP14672.1"/>
    <property type="molecule type" value="Genomic_DNA"/>
</dbReference>
<sequence>MSCADFMDWVIGNGAQHFGVVIRDCANEGGKGLFATTDFRENETIICIPLEIIITAGFVAELPGYCDVFKRFSIIYKR</sequence>
<name>A0A183I234_9BILA</name>
<evidence type="ECO:0000313" key="3">
    <source>
        <dbReference type="WBParaSite" id="OFLC_0001379701-mRNA-1"/>
    </source>
</evidence>
<dbReference type="SUPFAM" id="SSF82199">
    <property type="entry name" value="SET domain"/>
    <property type="match status" value="1"/>
</dbReference>
<dbReference type="Proteomes" id="UP000267606">
    <property type="component" value="Unassembled WGS sequence"/>
</dbReference>
<protein>
    <submittedName>
        <fullName evidence="3">SET domain-containing protein</fullName>
    </submittedName>
</protein>
<dbReference type="WBParaSite" id="OFLC_0001379701-mRNA-1">
    <property type="protein sequence ID" value="OFLC_0001379701-mRNA-1"/>
    <property type="gene ID" value="OFLC_0001379701"/>
</dbReference>
<gene>
    <name evidence="1" type="ORF">OFLC_LOCUS13796</name>
</gene>
<dbReference type="AlphaFoldDB" id="A0A183I234"/>
<accession>A0A183I234</accession>
<dbReference type="InterPro" id="IPR046341">
    <property type="entry name" value="SET_dom_sf"/>
</dbReference>
<evidence type="ECO:0000313" key="1">
    <source>
        <dbReference type="EMBL" id="VDP14672.1"/>
    </source>
</evidence>